<evidence type="ECO:0000313" key="2">
    <source>
        <dbReference type="Proteomes" id="UP000002770"/>
    </source>
</evidence>
<gene>
    <name evidence="1" type="ORF">LDG_6054</name>
</gene>
<organism evidence="1 2">
    <name type="scientific">Legionella drancourtii LLAP12</name>
    <dbReference type="NCBI Taxonomy" id="658187"/>
    <lineage>
        <taxon>Bacteria</taxon>
        <taxon>Pseudomonadati</taxon>
        <taxon>Pseudomonadota</taxon>
        <taxon>Gammaproteobacteria</taxon>
        <taxon>Legionellales</taxon>
        <taxon>Legionellaceae</taxon>
        <taxon>Legionella</taxon>
    </lineage>
</organism>
<dbReference type="STRING" id="658187.LDG_6054"/>
<accession>G9ELQ3</accession>
<protein>
    <submittedName>
        <fullName evidence="1">Uncharacterized protein</fullName>
    </submittedName>
</protein>
<name>G9ELQ3_9GAMM</name>
<evidence type="ECO:0000313" key="1">
    <source>
        <dbReference type="EMBL" id="EHL31888.1"/>
    </source>
</evidence>
<dbReference type="EMBL" id="JH413808">
    <property type="protein sequence ID" value="EHL31888.1"/>
    <property type="molecule type" value="Genomic_DNA"/>
</dbReference>
<sequence>MLYNVSHHQTPFHDFYQFRLIIVIVSWKYLYNNSGLPEVIVY</sequence>
<dbReference type="Proteomes" id="UP000002770">
    <property type="component" value="Unassembled WGS sequence"/>
</dbReference>
<reference evidence="1 2" key="1">
    <citation type="journal article" date="2011" name="BMC Genomics">
        <title>Insight into cross-talk between intra-amoebal pathogens.</title>
        <authorList>
            <person name="Gimenez G."/>
            <person name="Bertelli C."/>
            <person name="Moliner C."/>
            <person name="Robert C."/>
            <person name="Raoult D."/>
            <person name="Fournier P.E."/>
            <person name="Greub G."/>
        </authorList>
    </citation>
    <scope>NUCLEOTIDE SEQUENCE [LARGE SCALE GENOMIC DNA]</scope>
    <source>
        <strain evidence="1 2">LLAP12</strain>
    </source>
</reference>
<dbReference type="AlphaFoldDB" id="G9ELQ3"/>
<dbReference type="HOGENOM" id="CLU_3253434_0_0_6"/>
<keyword evidence="2" id="KW-1185">Reference proteome</keyword>
<dbReference type="InParanoid" id="G9ELQ3"/>
<proteinExistence type="predicted"/>